<dbReference type="KEGG" id="qsa:O6P43_012395"/>
<protein>
    <submittedName>
        <fullName evidence="1">Zinc finger, RING/FYVE/PHD-type</fullName>
    </submittedName>
</protein>
<organism evidence="1 2">
    <name type="scientific">Quillaja saponaria</name>
    <name type="common">Soap bark tree</name>
    <dbReference type="NCBI Taxonomy" id="32244"/>
    <lineage>
        <taxon>Eukaryota</taxon>
        <taxon>Viridiplantae</taxon>
        <taxon>Streptophyta</taxon>
        <taxon>Embryophyta</taxon>
        <taxon>Tracheophyta</taxon>
        <taxon>Spermatophyta</taxon>
        <taxon>Magnoliopsida</taxon>
        <taxon>eudicotyledons</taxon>
        <taxon>Gunneridae</taxon>
        <taxon>Pentapetalae</taxon>
        <taxon>rosids</taxon>
        <taxon>fabids</taxon>
        <taxon>Fabales</taxon>
        <taxon>Quillajaceae</taxon>
        <taxon>Quillaja</taxon>
    </lineage>
</organism>
<name>A0AAD7PUZ8_QUISA</name>
<keyword evidence="2" id="KW-1185">Reference proteome</keyword>
<evidence type="ECO:0000313" key="1">
    <source>
        <dbReference type="EMBL" id="KAJ7968264.1"/>
    </source>
</evidence>
<accession>A0AAD7PUZ8</accession>
<evidence type="ECO:0000313" key="2">
    <source>
        <dbReference type="Proteomes" id="UP001163823"/>
    </source>
</evidence>
<comment type="caution">
    <text evidence="1">The sequence shown here is derived from an EMBL/GenBank/DDBJ whole genome shotgun (WGS) entry which is preliminary data.</text>
</comment>
<sequence>MLKGYMIPWNLAPILKALFNKYGDISKESELSSPKLKGIVFFYLCWVVNRMCKTIVAHVSENDIRCWFYIVKAVQDMGFNVNFAVDRFKRVGQAYIGFQTKKRDSDILVDLDETKKIL</sequence>
<reference evidence="1" key="1">
    <citation type="journal article" date="2023" name="Science">
        <title>Elucidation of the pathway for biosynthesis of saponin adjuvants from the soapbark tree.</title>
        <authorList>
            <person name="Reed J."/>
            <person name="Orme A."/>
            <person name="El-Demerdash A."/>
            <person name="Owen C."/>
            <person name="Martin L.B.B."/>
            <person name="Misra R.C."/>
            <person name="Kikuchi S."/>
            <person name="Rejzek M."/>
            <person name="Martin A.C."/>
            <person name="Harkess A."/>
            <person name="Leebens-Mack J."/>
            <person name="Louveau T."/>
            <person name="Stephenson M.J."/>
            <person name="Osbourn A."/>
        </authorList>
    </citation>
    <scope>NUCLEOTIDE SEQUENCE</scope>
    <source>
        <strain evidence="1">S10</strain>
    </source>
</reference>
<gene>
    <name evidence="1" type="ORF">O6P43_012395</name>
</gene>
<dbReference type="EMBL" id="JARAOO010000005">
    <property type="protein sequence ID" value="KAJ7968264.1"/>
    <property type="molecule type" value="Genomic_DNA"/>
</dbReference>
<dbReference type="AlphaFoldDB" id="A0AAD7PUZ8"/>
<proteinExistence type="predicted"/>
<dbReference type="Proteomes" id="UP001163823">
    <property type="component" value="Chromosome 5"/>
</dbReference>